<reference evidence="7" key="1">
    <citation type="journal article" date="2019" name="Int. J. Syst. Evol. Microbiol.">
        <title>The Global Catalogue of Microorganisms (GCM) 10K type strain sequencing project: providing services to taxonomists for standard genome sequencing and annotation.</title>
        <authorList>
            <consortium name="The Broad Institute Genomics Platform"/>
            <consortium name="The Broad Institute Genome Sequencing Center for Infectious Disease"/>
            <person name="Wu L."/>
            <person name="Ma J."/>
        </authorList>
    </citation>
    <scope>NUCLEOTIDE SEQUENCE [LARGE SCALE GENOMIC DNA]</scope>
    <source>
        <strain evidence="7">CGMCC 4.7393</strain>
    </source>
</reference>
<evidence type="ECO:0000259" key="5">
    <source>
        <dbReference type="PROSITE" id="PS51898"/>
    </source>
</evidence>
<dbReference type="Gene3D" id="1.10.150.130">
    <property type="match status" value="1"/>
</dbReference>
<dbReference type="RefSeq" id="WP_066625423.1">
    <property type="nucleotide sequence ID" value="NZ_JBHSYQ010000004.1"/>
</dbReference>
<accession>A0ABW2DLJ8</accession>
<keyword evidence="3" id="KW-0238">DNA-binding</keyword>
<feature type="domain" description="Tyr recombinase" evidence="5">
    <location>
        <begin position="309"/>
        <end position="481"/>
    </location>
</feature>
<evidence type="ECO:0000256" key="1">
    <source>
        <dbReference type="ARBA" id="ARBA00008857"/>
    </source>
</evidence>
<evidence type="ECO:0000313" key="6">
    <source>
        <dbReference type="EMBL" id="MFC6997933.1"/>
    </source>
</evidence>
<evidence type="ECO:0000256" key="2">
    <source>
        <dbReference type="ARBA" id="ARBA00022908"/>
    </source>
</evidence>
<dbReference type="Pfam" id="PF13495">
    <property type="entry name" value="Phage_int_SAM_4"/>
    <property type="match status" value="1"/>
</dbReference>
<sequence>MKELIASTQAVVYLNPLEHEGRQYIRVWHKPNPFIVKRLKEAAWIKYSKTYKCFVMHHTAQAIELTFGHFQNLAQVNTRYLHRPKRLKPSGSTPVLSGTLLYDPLPRPSSLPVLRLQPLQLADGTTVVGVTFKYNDALYKHLKNSGSTTWNKEVKCFTVSIGAHSIHALLRDVDGVAWLWLSQELQVKDVTLLRQLWEQSYGKSLAYISCPLPYLEKLFLLNYSMNTIRTYHSLLVRFLNAHSQKGLEAISLFREEDINAYHRTMVQAGTYSCSFVNQSINAVKFYYQRVLGRHEVNLNNVERPEKPERLPLVLSKQDVAKILAATDNLKHRCMLQLLYAGGLRIGEVINLKITDVQSARNLLLIRGGKGKKDRTTLLSQKLLENLRTYFKQYRPKEWLFEGQYGGQYAVQSIRKVFNAAVLKARIQIKATPHTLRHSFATHLLEQGTDLRYIQTLLGHRNSKTTEIYTHVTTYALDKIVSPLDKLL</sequence>
<dbReference type="Proteomes" id="UP001596405">
    <property type="component" value="Unassembled WGS sequence"/>
</dbReference>
<evidence type="ECO:0000256" key="3">
    <source>
        <dbReference type="ARBA" id="ARBA00023125"/>
    </source>
</evidence>
<dbReference type="InterPro" id="IPR004107">
    <property type="entry name" value="Integrase_SAM-like_N"/>
</dbReference>
<protein>
    <submittedName>
        <fullName evidence="6">Tyrosine-type recombinase/integrase</fullName>
    </submittedName>
</protein>
<dbReference type="InterPro" id="IPR011010">
    <property type="entry name" value="DNA_brk_join_enz"/>
</dbReference>
<dbReference type="SUPFAM" id="SSF56349">
    <property type="entry name" value="DNA breaking-rejoining enzymes"/>
    <property type="match status" value="1"/>
</dbReference>
<dbReference type="InterPro" id="IPR002104">
    <property type="entry name" value="Integrase_catalytic"/>
</dbReference>
<dbReference type="Pfam" id="PF00589">
    <property type="entry name" value="Phage_integrase"/>
    <property type="match status" value="1"/>
</dbReference>
<dbReference type="PANTHER" id="PTHR30349:SF64">
    <property type="entry name" value="PROPHAGE INTEGRASE INTD-RELATED"/>
    <property type="match status" value="1"/>
</dbReference>
<organism evidence="6 7">
    <name type="scientific">Rufibacter roseus</name>
    <dbReference type="NCBI Taxonomy" id="1567108"/>
    <lineage>
        <taxon>Bacteria</taxon>
        <taxon>Pseudomonadati</taxon>
        <taxon>Bacteroidota</taxon>
        <taxon>Cytophagia</taxon>
        <taxon>Cytophagales</taxon>
        <taxon>Hymenobacteraceae</taxon>
        <taxon>Rufibacter</taxon>
    </lineage>
</organism>
<keyword evidence="4" id="KW-0233">DNA recombination</keyword>
<dbReference type="PANTHER" id="PTHR30349">
    <property type="entry name" value="PHAGE INTEGRASE-RELATED"/>
    <property type="match status" value="1"/>
</dbReference>
<comment type="similarity">
    <text evidence="1">Belongs to the 'phage' integrase family.</text>
</comment>
<evidence type="ECO:0000313" key="7">
    <source>
        <dbReference type="Proteomes" id="UP001596405"/>
    </source>
</evidence>
<gene>
    <name evidence="6" type="ORF">ACFQHR_09860</name>
</gene>
<dbReference type="InterPro" id="IPR010998">
    <property type="entry name" value="Integrase_recombinase_N"/>
</dbReference>
<evidence type="ECO:0000256" key="4">
    <source>
        <dbReference type="ARBA" id="ARBA00023172"/>
    </source>
</evidence>
<dbReference type="InterPro" id="IPR013762">
    <property type="entry name" value="Integrase-like_cat_sf"/>
</dbReference>
<dbReference type="InterPro" id="IPR050090">
    <property type="entry name" value="Tyrosine_recombinase_XerCD"/>
</dbReference>
<dbReference type="Gene3D" id="1.10.443.10">
    <property type="entry name" value="Intergrase catalytic core"/>
    <property type="match status" value="1"/>
</dbReference>
<name>A0ABW2DLJ8_9BACT</name>
<comment type="caution">
    <text evidence="6">The sequence shown here is derived from an EMBL/GenBank/DDBJ whole genome shotgun (WGS) entry which is preliminary data.</text>
</comment>
<dbReference type="EMBL" id="JBHSYQ010000004">
    <property type="protein sequence ID" value="MFC6997933.1"/>
    <property type="molecule type" value="Genomic_DNA"/>
</dbReference>
<dbReference type="PROSITE" id="PS51898">
    <property type="entry name" value="TYR_RECOMBINASE"/>
    <property type="match status" value="1"/>
</dbReference>
<proteinExistence type="inferred from homology"/>
<keyword evidence="7" id="KW-1185">Reference proteome</keyword>
<keyword evidence="2" id="KW-0229">DNA integration</keyword>